<evidence type="ECO:0000259" key="4">
    <source>
        <dbReference type="PROSITE" id="PS01124"/>
    </source>
</evidence>
<dbReference type="PROSITE" id="PS00041">
    <property type="entry name" value="HTH_ARAC_FAMILY_1"/>
    <property type="match status" value="1"/>
</dbReference>
<sequence length="333" mass="37549">MSYVSLENSESFLKCFEVIAEDKSCIVSDSVLYFSGKTGKGFATVAGIATGVEVLAINVSMLTEDLTIRFLPSPEAASYILGFDEIEIPGKGDNDMAVNQLGVSNERGHSAVSIADAAKGRTFVFPKDRIIRSLIVRVRKASLDHLIKDFDAGTIATILQSPDGPVTLTWPITFKYRLLLNDFMTEIVQHPFRELFTIRNISVLIEYLLQQFFVMDKLSRDGNALSLQDTHSLSRVEQHLCLHYKKEFPGIEKLSRISAMSPTSLKTKFKKYYGETLFGYYQKNKLEHARKLLDNKVPVKVVATEIGYSNPSHFTLAFKKEYGFSPWHYLNPH</sequence>
<evidence type="ECO:0000313" key="6">
    <source>
        <dbReference type="Proteomes" id="UP000607559"/>
    </source>
</evidence>
<dbReference type="Proteomes" id="UP000607559">
    <property type="component" value="Unassembled WGS sequence"/>
</dbReference>
<dbReference type="PRINTS" id="PR00032">
    <property type="entry name" value="HTHARAC"/>
</dbReference>
<evidence type="ECO:0000256" key="2">
    <source>
        <dbReference type="ARBA" id="ARBA00023125"/>
    </source>
</evidence>
<feature type="domain" description="HTH araC/xylS-type" evidence="4">
    <location>
        <begin position="234"/>
        <end position="332"/>
    </location>
</feature>
<keyword evidence="2" id="KW-0238">DNA-binding</keyword>
<comment type="caution">
    <text evidence="5">The sequence shown here is derived from an EMBL/GenBank/DDBJ whole genome shotgun (WGS) entry which is preliminary data.</text>
</comment>
<keyword evidence="6" id="KW-1185">Reference proteome</keyword>
<name>A0A8J2U8P0_9BACT</name>
<dbReference type="SUPFAM" id="SSF46689">
    <property type="entry name" value="Homeodomain-like"/>
    <property type="match status" value="1"/>
</dbReference>
<dbReference type="RefSeq" id="WP_188928673.1">
    <property type="nucleotide sequence ID" value="NZ_BMJC01000001.1"/>
</dbReference>
<accession>A0A8J2U8P0</accession>
<organism evidence="5 6">
    <name type="scientific">Puia dinghuensis</name>
    <dbReference type="NCBI Taxonomy" id="1792502"/>
    <lineage>
        <taxon>Bacteria</taxon>
        <taxon>Pseudomonadati</taxon>
        <taxon>Bacteroidota</taxon>
        <taxon>Chitinophagia</taxon>
        <taxon>Chitinophagales</taxon>
        <taxon>Chitinophagaceae</taxon>
        <taxon>Puia</taxon>
    </lineage>
</organism>
<dbReference type="InterPro" id="IPR009057">
    <property type="entry name" value="Homeodomain-like_sf"/>
</dbReference>
<reference evidence="5" key="1">
    <citation type="journal article" date="2014" name="Int. J. Syst. Evol. Microbiol.">
        <title>Complete genome sequence of Corynebacterium casei LMG S-19264T (=DSM 44701T), isolated from a smear-ripened cheese.</title>
        <authorList>
            <consortium name="US DOE Joint Genome Institute (JGI-PGF)"/>
            <person name="Walter F."/>
            <person name="Albersmeier A."/>
            <person name="Kalinowski J."/>
            <person name="Ruckert C."/>
        </authorList>
    </citation>
    <scope>NUCLEOTIDE SEQUENCE</scope>
    <source>
        <strain evidence="5">CGMCC 1.15448</strain>
    </source>
</reference>
<keyword evidence="1" id="KW-0805">Transcription regulation</keyword>
<dbReference type="Pfam" id="PF12833">
    <property type="entry name" value="HTH_18"/>
    <property type="match status" value="1"/>
</dbReference>
<evidence type="ECO:0000256" key="3">
    <source>
        <dbReference type="ARBA" id="ARBA00023163"/>
    </source>
</evidence>
<dbReference type="InterPro" id="IPR053142">
    <property type="entry name" value="PchR_regulatory_protein"/>
</dbReference>
<dbReference type="AlphaFoldDB" id="A0A8J2U8P0"/>
<dbReference type="PROSITE" id="PS01124">
    <property type="entry name" value="HTH_ARAC_FAMILY_2"/>
    <property type="match status" value="1"/>
</dbReference>
<dbReference type="InterPro" id="IPR018062">
    <property type="entry name" value="HTH_AraC-typ_CS"/>
</dbReference>
<protein>
    <recommendedName>
        <fullName evidence="4">HTH araC/xylS-type domain-containing protein</fullName>
    </recommendedName>
</protein>
<evidence type="ECO:0000256" key="1">
    <source>
        <dbReference type="ARBA" id="ARBA00023015"/>
    </source>
</evidence>
<evidence type="ECO:0000313" key="5">
    <source>
        <dbReference type="EMBL" id="GGA86845.1"/>
    </source>
</evidence>
<proteinExistence type="predicted"/>
<gene>
    <name evidence="5" type="ORF">GCM10011511_07390</name>
</gene>
<dbReference type="PANTHER" id="PTHR47893:SF1">
    <property type="entry name" value="REGULATORY PROTEIN PCHR"/>
    <property type="match status" value="1"/>
</dbReference>
<dbReference type="Gene3D" id="1.10.10.60">
    <property type="entry name" value="Homeodomain-like"/>
    <property type="match status" value="1"/>
</dbReference>
<dbReference type="GO" id="GO:0003700">
    <property type="term" value="F:DNA-binding transcription factor activity"/>
    <property type="evidence" value="ECO:0007669"/>
    <property type="project" value="InterPro"/>
</dbReference>
<reference evidence="5" key="2">
    <citation type="submission" date="2020-09" db="EMBL/GenBank/DDBJ databases">
        <authorList>
            <person name="Sun Q."/>
            <person name="Zhou Y."/>
        </authorList>
    </citation>
    <scope>NUCLEOTIDE SEQUENCE</scope>
    <source>
        <strain evidence="5">CGMCC 1.15448</strain>
    </source>
</reference>
<dbReference type="EMBL" id="BMJC01000001">
    <property type="protein sequence ID" value="GGA86845.1"/>
    <property type="molecule type" value="Genomic_DNA"/>
</dbReference>
<keyword evidence="3" id="KW-0804">Transcription</keyword>
<dbReference type="GO" id="GO:0043565">
    <property type="term" value="F:sequence-specific DNA binding"/>
    <property type="evidence" value="ECO:0007669"/>
    <property type="project" value="InterPro"/>
</dbReference>
<dbReference type="PANTHER" id="PTHR47893">
    <property type="entry name" value="REGULATORY PROTEIN PCHR"/>
    <property type="match status" value="1"/>
</dbReference>
<dbReference type="SMART" id="SM00342">
    <property type="entry name" value="HTH_ARAC"/>
    <property type="match status" value="1"/>
</dbReference>
<dbReference type="InterPro" id="IPR020449">
    <property type="entry name" value="Tscrpt_reg_AraC-type_HTH"/>
</dbReference>
<dbReference type="InterPro" id="IPR018060">
    <property type="entry name" value="HTH_AraC"/>
</dbReference>